<reference evidence="2 3" key="1">
    <citation type="submission" date="2023-06" db="EMBL/GenBank/DDBJ databases">
        <authorList>
            <person name="Feng G."/>
            <person name="Li J."/>
            <person name="Zhu H."/>
        </authorList>
    </citation>
    <scope>NUCLEOTIDE SEQUENCE [LARGE SCALE GENOMIC DNA]</scope>
    <source>
        <strain evidence="2 3">RHCJP20</strain>
    </source>
</reference>
<feature type="transmembrane region" description="Helical" evidence="1">
    <location>
        <begin position="21"/>
        <end position="41"/>
    </location>
</feature>
<accession>A0ABT7TCZ4</accession>
<dbReference type="EMBL" id="JAUCMM010000001">
    <property type="protein sequence ID" value="MDM7887430.1"/>
    <property type="molecule type" value="Genomic_DNA"/>
</dbReference>
<dbReference type="RefSeq" id="WP_289469152.1">
    <property type="nucleotide sequence ID" value="NZ_JAUCMM010000001.1"/>
</dbReference>
<organism evidence="2 3">
    <name type="scientific">Curtobacterium subtropicum</name>
    <dbReference type="NCBI Taxonomy" id="3055138"/>
    <lineage>
        <taxon>Bacteria</taxon>
        <taxon>Bacillati</taxon>
        <taxon>Actinomycetota</taxon>
        <taxon>Actinomycetes</taxon>
        <taxon>Micrococcales</taxon>
        <taxon>Microbacteriaceae</taxon>
        <taxon>Curtobacterium</taxon>
    </lineage>
</organism>
<keyword evidence="1" id="KW-0472">Membrane</keyword>
<keyword evidence="1" id="KW-0812">Transmembrane</keyword>
<dbReference type="Proteomes" id="UP001235720">
    <property type="component" value="Unassembled WGS sequence"/>
</dbReference>
<evidence type="ECO:0000256" key="1">
    <source>
        <dbReference type="SAM" id="Phobius"/>
    </source>
</evidence>
<sequence>MDPNPNRKQPRPYQQPSMFPWWLWIVAPLAVIAVVAVALLVT</sequence>
<gene>
    <name evidence="2" type="ORF">QUG98_03085</name>
</gene>
<keyword evidence="1" id="KW-1133">Transmembrane helix</keyword>
<evidence type="ECO:0000313" key="3">
    <source>
        <dbReference type="Proteomes" id="UP001235720"/>
    </source>
</evidence>
<name>A0ABT7TCZ4_9MICO</name>
<evidence type="ECO:0000313" key="2">
    <source>
        <dbReference type="EMBL" id="MDM7887430.1"/>
    </source>
</evidence>
<proteinExistence type="predicted"/>
<comment type="caution">
    <text evidence="2">The sequence shown here is derived from an EMBL/GenBank/DDBJ whole genome shotgun (WGS) entry which is preliminary data.</text>
</comment>
<protein>
    <submittedName>
        <fullName evidence="2">Uncharacterized protein</fullName>
    </submittedName>
</protein>
<keyword evidence="3" id="KW-1185">Reference proteome</keyword>